<accession>A0ABQ7FTD6</accession>
<organism evidence="1 2">
    <name type="scientific">Dunaliella salina</name>
    <name type="common">Green alga</name>
    <name type="synonym">Protococcus salinus</name>
    <dbReference type="NCBI Taxonomy" id="3046"/>
    <lineage>
        <taxon>Eukaryota</taxon>
        <taxon>Viridiplantae</taxon>
        <taxon>Chlorophyta</taxon>
        <taxon>core chlorophytes</taxon>
        <taxon>Chlorophyceae</taxon>
        <taxon>CS clade</taxon>
        <taxon>Chlamydomonadales</taxon>
        <taxon>Dunaliellaceae</taxon>
        <taxon>Dunaliella</taxon>
    </lineage>
</organism>
<evidence type="ECO:0008006" key="3">
    <source>
        <dbReference type="Google" id="ProtNLM"/>
    </source>
</evidence>
<name>A0ABQ7FTD6_DUNSA</name>
<sequence>MGSTLVWRAPVWRGHKKKVAALRELQGRAGKVTTLADSMEQLGSASLSSRK</sequence>
<reference evidence="1" key="1">
    <citation type="submission" date="2017-08" db="EMBL/GenBank/DDBJ databases">
        <authorList>
            <person name="Polle J.E."/>
            <person name="Barry K."/>
            <person name="Cushman J."/>
            <person name="Schmutz J."/>
            <person name="Tran D."/>
            <person name="Hathwaick L.T."/>
            <person name="Yim W.C."/>
            <person name="Jenkins J."/>
            <person name="Mckie-Krisberg Z.M."/>
            <person name="Prochnik S."/>
            <person name="Lindquist E."/>
            <person name="Dockter R.B."/>
            <person name="Adam C."/>
            <person name="Molina H."/>
            <person name="Bunkerborg J."/>
            <person name="Jin E."/>
            <person name="Buchheim M."/>
            <person name="Magnuson J."/>
        </authorList>
    </citation>
    <scope>NUCLEOTIDE SEQUENCE</scope>
    <source>
        <strain evidence="1">CCAP 19/18</strain>
    </source>
</reference>
<protein>
    <recommendedName>
        <fullName evidence="3">Encoded protein</fullName>
    </recommendedName>
</protein>
<dbReference type="EMBL" id="MU074729">
    <property type="protein sequence ID" value="KAF5825221.1"/>
    <property type="molecule type" value="Genomic_DNA"/>
</dbReference>
<evidence type="ECO:0000313" key="1">
    <source>
        <dbReference type="EMBL" id="KAF5825221.1"/>
    </source>
</evidence>
<dbReference type="Proteomes" id="UP000815325">
    <property type="component" value="Unassembled WGS sequence"/>
</dbReference>
<gene>
    <name evidence="1" type="ORF">DUNSADRAFT_13476</name>
</gene>
<evidence type="ECO:0000313" key="2">
    <source>
        <dbReference type="Proteomes" id="UP000815325"/>
    </source>
</evidence>
<comment type="caution">
    <text evidence="1">The sequence shown here is derived from an EMBL/GenBank/DDBJ whole genome shotgun (WGS) entry which is preliminary data.</text>
</comment>
<proteinExistence type="predicted"/>
<keyword evidence="2" id="KW-1185">Reference proteome</keyword>